<reference evidence="1" key="1">
    <citation type="submission" date="2021-02" db="EMBL/GenBank/DDBJ databases">
        <authorList>
            <person name="Nowell W R."/>
        </authorList>
    </citation>
    <scope>NUCLEOTIDE SEQUENCE</scope>
</reference>
<gene>
    <name evidence="1" type="ORF">KXQ929_LOCUS40407</name>
</gene>
<accession>A0A820CFS5</accession>
<evidence type="ECO:0000313" key="1">
    <source>
        <dbReference type="EMBL" id="CAF4206571.1"/>
    </source>
</evidence>
<proteinExistence type="predicted"/>
<evidence type="ECO:0000313" key="2">
    <source>
        <dbReference type="Proteomes" id="UP000663868"/>
    </source>
</evidence>
<comment type="caution">
    <text evidence="1">The sequence shown here is derived from an EMBL/GenBank/DDBJ whole genome shotgun (WGS) entry which is preliminary data.</text>
</comment>
<protein>
    <submittedName>
        <fullName evidence="1">Uncharacterized protein</fullName>
    </submittedName>
</protein>
<organism evidence="1 2">
    <name type="scientific">Adineta steineri</name>
    <dbReference type="NCBI Taxonomy" id="433720"/>
    <lineage>
        <taxon>Eukaryota</taxon>
        <taxon>Metazoa</taxon>
        <taxon>Spiralia</taxon>
        <taxon>Gnathifera</taxon>
        <taxon>Rotifera</taxon>
        <taxon>Eurotatoria</taxon>
        <taxon>Bdelloidea</taxon>
        <taxon>Adinetida</taxon>
        <taxon>Adinetidae</taxon>
        <taxon>Adineta</taxon>
    </lineage>
</organism>
<name>A0A820CFS5_9BILA</name>
<dbReference type="EMBL" id="CAJOBB010008352">
    <property type="protein sequence ID" value="CAF4206571.1"/>
    <property type="molecule type" value="Genomic_DNA"/>
</dbReference>
<sequence>QIRIRRLVLERHELSINEFLNVQ</sequence>
<feature type="non-terminal residue" evidence="1">
    <location>
        <position position="1"/>
    </location>
</feature>
<dbReference type="Proteomes" id="UP000663868">
    <property type="component" value="Unassembled WGS sequence"/>
</dbReference>
<dbReference type="AlphaFoldDB" id="A0A820CFS5"/>